<dbReference type="Gene3D" id="3.30.40.10">
    <property type="entry name" value="Zinc/RING finger domain, C3HC4 (zinc finger)"/>
    <property type="match status" value="1"/>
</dbReference>
<dbReference type="Gene3D" id="1.25.40.10">
    <property type="entry name" value="Tetratricopeptide repeat domain"/>
    <property type="match status" value="1"/>
</dbReference>
<comment type="catalytic activity">
    <reaction evidence="1">
        <text>S-ubiquitinyl-[E2 ubiquitin-conjugating enzyme]-L-cysteine + [acceptor protein]-L-lysine = [E2 ubiquitin-conjugating enzyme]-L-cysteine + N(6)-ubiquitinyl-[acceptor protein]-L-lysine.</text>
        <dbReference type="EC" id="2.3.2.27"/>
    </reaction>
</comment>
<keyword evidence="5" id="KW-0963">Cytoplasm</keyword>
<keyword evidence="9" id="KW-0862">Zinc</keyword>
<evidence type="ECO:0000256" key="12">
    <source>
        <dbReference type="SAM" id="MobiDB-lite"/>
    </source>
</evidence>
<evidence type="ECO:0000256" key="6">
    <source>
        <dbReference type="ARBA" id="ARBA00022679"/>
    </source>
</evidence>
<feature type="compositionally biased region" description="Basic and acidic residues" evidence="12">
    <location>
        <begin position="392"/>
        <end position="404"/>
    </location>
</feature>
<evidence type="ECO:0000313" key="22">
    <source>
        <dbReference type="RefSeq" id="XP_072596704.1"/>
    </source>
</evidence>
<dbReference type="Gene3D" id="1.10.533.10">
    <property type="entry name" value="Death Domain, Fas"/>
    <property type="match status" value="1"/>
</dbReference>
<evidence type="ECO:0000256" key="8">
    <source>
        <dbReference type="ARBA" id="ARBA00022771"/>
    </source>
</evidence>
<gene>
    <name evidence="16 17 18 19 20 21 22" type="primary">TTC3</name>
</gene>
<dbReference type="SUPFAM" id="SSF48452">
    <property type="entry name" value="TPR-like"/>
    <property type="match status" value="1"/>
</dbReference>
<feature type="transmembrane region" description="Helical" evidence="13">
    <location>
        <begin position="131"/>
        <end position="149"/>
    </location>
</feature>
<dbReference type="InterPro" id="IPR056870">
    <property type="entry name" value="TTC3/DZIP3/RBM44-like_helical"/>
</dbReference>
<feature type="compositionally biased region" description="Polar residues" evidence="12">
    <location>
        <begin position="1393"/>
        <end position="1405"/>
    </location>
</feature>
<evidence type="ECO:0000313" key="17">
    <source>
        <dbReference type="RefSeq" id="XP_072596699.1"/>
    </source>
</evidence>
<evidence type="ECO:0000313" key="16">
    <source>
        <dbReference type="RefSeq" id="XP_072596698.1"/>
    </source>
</evidence>
<evidence type="ECO:0000259" key="14">
    <source>
        <dbReference type="PROSITE" id="PS50089"/>
    </source>
</evidence>
<keyword evidence="13" id="KW-1133">Transmembrane helix</keyword>
<dbReference type="PROSITE" id="PS50089">
    <property type="entry name" value="ZF_RING_2"/>
    <property type="match status" value="1"/>
</dbReference>
<evidence type="ECO:0000256" key="4">
    <source>
        <dbReference type="ARBA" id="ARBA00012483"/>
    </source>
</evidence>
<feature type="coiled-coil region" evidence="11">
    <location>
        <begin position="1089"/>
        <end position="1187"/>
    </location>
</feature>
<feature type="compositionally biased region" description="Basic and acidic residues" evidence="12">
    <location>
        <begin position="816"/>
        <end position="826"/>
    </location>
</feature>
<feature type="compositionally biased region" description="Basic and acidic residues" evidence="12">
    <location>
        <begin position="869"/>
        <end position="879"/>
    </location>
</feature>
<dbReference type="RefSeq" id="XP_072596698.1">
    <property type="nucleotide sequence ID" value="XM_072740597.1"/>
</dbReference>
<feature type="region of interest" description="Disordered" evidence="12">
    <location>
        <begin position="27"/>
        <end position="57"/>
    </location>
</feature>
<dbReference type="PANTHER" id="PTHR17550:SF4">
    <property type="entry name" value="E3 UBIQUITIN-PROTEIN LIGASE TTC3"/>
    <property type="match status" value="1"/>
</dbReference>
<dbReference type="Proteomes" id="UP001652641">
    <property type="component" value="Chromosome 15"/>
</dbReference>
<evidence type="ECO:0000256" key="9">
    <source>
        <dbReference type="ARBA" id="ARBA00022833"/>
    </source>
</evidence>
<dbReference type="RefSeq" id="XP_072596703.1">
    <property type="nucleotide sequence ID" value="XM_072740602.1"/>
</dbReference>
<name>A0ABM4Z2E1_VULVU</name>
<dbReference type="Pfam" id="PF24525">
    <property type="entry name" value="TTC3"/>
    <property type="match status" value="1"/>
</dbReference>
<accession>A0ABM4Z2E1</accession>
<feature type="compositionally biased region" description="Polar residues" evidence="12">
    <location>
        <begin position="1519"/>
        <end position="1534"/>
    </location>
</feature>
<dbReference type="RefSeq" id="XP_072596701.1">
    <property type="nucleotide sequence ID" value="XM_072740600.1"/>
</dbReference>
<dbReference type="RefSeq" id="XP_072596700.1">
    <property type="nucleotide sequence ID" value="XM_072740599.1"/>
</dbReference>
<dbReference type="PANTHER" id="PTHR17550">
    <property type="entry name" value="E3 UBIQUITIN-PROTEIN LIGASE TTC3"/>
    <property type="match status" value="1"/>
</dbReference>
<evidence type="ECO:0000256" key="10">
    <source>
        <dbReference type="PROSITE-ProRule" id="PRU00175"/>
    </source>
</evidence>
<feature type="domain" description="RING-type" evidence="14">
    <location>
        <begin position="1560"/>
        <end position="1599"/>
    </location>
</feature>
<organism evidence="15 19">
    <name type="scientific">Vulpes vulpes</name>
    <name type="common">Red fox</name>
    <dbReference type="NCBI Taxonomy" id="9627"/>
    <lineage>
        <taxon>Eukaryota</taxon>
        <taxon>Metazoa</taxon>
        <taxon>Chordata</taxon>
        <taxon>Craniata</taxon>
        <taxon>Vertebrata</taxon>
        <taxon>Euteleostomi</taxon>
        <taxon>Mammalia</taxon>
        <taxon>Eutheria</taxon>
        <taxon>Laurasiatheria</taxon>
        <taxon>Carnivora</taxon>
        <taxon>Caniformia</taxon>
        <taxon>Canidae</taxon>
        <taxon>Vulpes</taxon>
    </lineage>
</organism>
<dbReference type="RefSeq" id="XP_072596702.1">
    <property type="nucleotide sequence ID" value="XM_072740601.1"/>
</dbReference>
<keyword evidence="8 10" id="KW-0863">Zinc-finger</keyword>
<feature type="region of interest" description="Disordered" evidence="12">
    <location>
        <begin position="613"/>
        <end position="649"/>
    </location>
</feature>
<dbReference type="InterPro" id="IPR011029">
    <property type="entry name" value="DEATH-like_dom_sf"/>
</dbReference>
<feature type="compositionally biased region" description="Polar residues" evidence="12">
    <location>
        <begin position="638"/>
        <end position="649"/>
    </location>
</feature>
<feature type="region of interest" description="Disordered" evidence="12">
    <location>
        <begin position="385"/>
        <end position="404"/>
    </location>
</feature>
<comment type="subcellular location">
    <subcellularLocation>
        <location evidence="2">Cytoplasm</location>
    </subcellularLocation>
</comment>
<dbReference type="InterPro" id="IPR013083">
    <property type="entry name" value="Znf_RING/FYVE/PHD"/>
</dbReference>
<evidence type="ECO:0000313" key="19">
    <source>
        <dbReference type="RefSeq" id="XP_072596701.1"/>
    </source>
</evidence>
<dbReference type="Pfam" id="PF19179">
    <property type="entry name" value="TTC3_DZIP3_dom"/>
    <property type="match status" value="1"/>
</dbReference>
<keyword evidence="6" id="KW-0808">Transferase</keyword>
<reference evidence="16 17" key="1">
    <citation type="submission" date="2025-05" db="UniProtKB">
        <authorList>
            <consortium name="RefSeq"/>
        </authorList>
    </citation>
    <scope>IDENTIFICATION</scope>
    <source>
        <tissue evidence="16 17">Cell line</tissue>
    </source>
</reference>
<dbReference type="CDD" id="cd16481">
    <property type="entry name" value="RING-H2_TTC3"/>
    <property type="match status" value="1"/>
</dbReference>
<feature type="region of interest" description="Disordered" evidence="12">
    <location>
        <begin position="1348"/>
        <end position="1447"/>
    </location>
</feature>
<dbReference type="RefSeq" id="XP_072596704.1">
    <property type="nucleotide sequence ID" value="XM_072740603.1"/>
</dbReference>
<evidence type="ECO:0000256" key="13">
    <source>
        <dbReference type="SAM" id="Phobius"/>
    </source>
</evidence>
<evidence type="ECO:0000313" key="18">
    <source>
        <dbReference type="RefSeq" id="XP_072596700.1"/>
    </source>
</evidence>
<evidence type="ECO:0000256" key="1">
    <source>
        <dbReference type="ARBA" id="ARBA00000900"/>
    </source>
</evidence>
<dbReference type="InterPro" id="IPR056872">
    <property type="entry name" value="TTC3/DZIP3-like_helical"/>
</dbReference>
<evidence type="ECO:0000256" key="11">
    <source>
        <dbReference type="SAM" id="Coils"/>
    </source>
</evidence>
<protein>
    <recommendedName>
        <fullName evidence="4">RING-type E3 ubiquitin transferase</fullName>
        <ecNumber evidence="4">2.3.2.27</ecNumber>
    </recommendedName>
</protein>
<dbReference type="InterPro" id="IPR056871">
    <property type="entry name" value="WH_TTC3"/>
</dbReference>
<dbReference type="GeneID" id="112911374"/>
<keyword evidence="15" id="KW-1185">Reference proteome</keyword>
<sequence>MANGGNQNLKVVDEALKVDDCDCHPEFLPPSGQTPKYKGKQKSRNNELEKFSSSSQGSLPVDLKNILEKQFSKSSRAAHQDFANIMKMLRSLIQDGYTALLEQRCRSAAQAFTELLNGLDPQKIKQLNLAMINYVLVVYGLAISLLGIGQPEELSEAENQFKRMIEHYPNEGLDCLAYCGIGKVYLKKNRFLEALNHFEKARTLICRLPGVLTWPTSNVIIEETQPGKIKMLLEKFIEECRFPPVPDAICCYQKCRGYSKIQIYITDPDFKGFIRISCCQYCKIEFHMNCWKKLKTTTFNDKIDKDFLQGICLTPDCEGIISKIIIFSSGGQVKCEFEHKVIKEKVPPRPILKQKCSSLEKLRLKEDKKLKRKIQKKEAKKLAQERMEEDLRESNPPKTEEQKETVDSVQSCQFLDDRILQCIKQYADKIKSGILNTSKLLKELLSWKVLSTEDYTTCFSSRNFLNEAVDYVIRHLIQEKNRVKTRIFLHVLSELKEVEPKLAAWIQKLNSFGLDATGPFFSRYGASLKELDFNIMTFLWNEKYGHKLASIEGKQLDYFCEPTSVKEARCLIWLLEEHRDKFPALHNALDEFFDIMDSRCTVLRKQDSGDVPFNSAKIKNKGKKKKPKDSKPMLVGSGTASVTPNNETITSGEEHNCFFISRRNSNSAGPFVVPDHLRQDVEEFEAIYEQHSSEYVVRNKKLWDINPKQKCSTLYDYFSQLLEEHGPLDMSNKMFSEEYEFFPEETRQILEKAGGLKSFLLGCPRFVVIDNCIALKKVALRLKKKRKKKNIKTKVEEISKTGEYLRVKLPLNPTAREFKPDVKSKPMSDLSSATVSENVKPKPVATNSPKSTCEVMKPRPVSDNSSRSVSEDEKPKEVSSDSAQPVSEDASHKRVSSNSPKPASEDVKPAYWTQPHLVTGYCTYLPFRGFDITQTPPTYINVLPTLPQYTNIYTPLPNVSSEYQLQRSVPVVPSFIASERLDESASVYFEGHHLNAENAPGNQIVPKTQILQDSMEVSVKTECSTDGADTALSESNRYDGHCGNSANKWEVNPEKTNEVTNTPHTQMVAIQVSWNITHQEVNTEPSDPFEAQQGDISQIEKEFQVLQEQLNEACENYEQRKLKGSEETRDLEEKLKRNLEENKISKTELDWFLEDLEKEIKKWQQEKKEIQESLKALTKKMRKVLNANEIYAQKNDGKEKEHELLLDQSLEISNTFTNEKMKVEECIKKGKKNYEESLQRAVAAEVSVLENWKDIEVYKLQIMESQAEGYLKNLRLLSSDSATYPDMESDVHSWESFLSKVKKEIEKAKSQYEEQIQAIKTGSRLSELSKVQVPELSFPVCSTILPTSLPESSGHEDHRASISTSHEAGDQTAVPKDSSLVSASDGPVGASSPPLTGSLSCQPEVTQLPECKSTGQETPPKQSLVADQKLPVLPGRATRSSQSPKKPFNSIIEHLSVVFPCYNSTELAGFIKKVRNKNKNSLSGLSIDEIVQKVTEHILDEQKKKKPNSNSAKDKRLSEPSSTAFVNRASQGPPSVTAGPSPKTKGQKTEDAPALGAASCELCHEIFKSKNVRVLKCGHKFHKGCFKQWLKGQSTCPACLDQDLL</sequence>
<dbReference type="SMART" id="SM00184">
    <property type="entry name" value="RING"/>
    <property type="match status" value="1"/>
</dbReference>
<dbReference type="InterPro" id="IPR043866">
    <property type="entry name" value="TTC3/DZIP3_dom"/>
</dbReference>
<evidence type="ECO:0000313" key="20">
    <source>
        <dbReference type="RefSeq" id="XP_072596702.1"/>
    </source>
</evidence>
<feature type="compositionally biased region" description="Basic residues" evidence="12">
    <location>
        <begin position="618"/>
        <end position="628"/>
    </location>
</feature>
<dbReference type="InterPro" id="IPR011990">
    <property type="entry name" value="TPR-like_helical_dom_sf"/>
</dbReference>
<keyword evidence="13" id="KW-0472">Membrane</keyword>
<evidence type="ECO:0000256" key="2">
    <source>
        <dbReference type="ARBA" id="ARBA00004496"/>
    </source>
</evidence>
<dbReference type="SUPFAM" id="SSF57850">
    <property type="entry name" value="RING/U-box"/>
    <property type="match status" value="1"/>
</dbReference>
<dbReference type="RefSeq" id="XP_072596699.1">
    <property type="nucleotide sequence ID" value="XM_072740598.1"/>
</dbReference>
<dbReference type="Pfam" id="PF24905">
    <property type="entry name" value="TTC3_9th"/>
    <property type="match status" value="1"/>
</dbReference>
<dbReference type="Pfam" id="PF24812">
    <property type="entry name" value="WHD_TTC3"/>
    <property type="match status" value="1"/>
</dbReference>
<keyword evidence="11" id="KW-0175">Coiled coil</keyword>
<evidence type="ECO:0000256" key="5">
    <source>
        <dbReference type="ARBA" id="ARBA00022490"/>
    </source>
</evidence>
<feature type="region of interest" description="Disordered" evidence="12">
    <location>
        <begin position="1499"/>
        <end position="1550"/>
    </location>
</feature>
<evidence type="ECO:0000256" key="7">
    <source>
        <dbReference type="ARBA" id="ARBA00022723"/>
    </source>
</evidence>
<dbReference type="Pfam" id="PF13639">
    <property type="entry name" value="zf-RING_2"/>
    <property type="match status" value="1"/>
</dbReference>
<dbReference type="InterPro" id="IPR001841">
    <property type="entry name" value="Znf_RING"/>
</dbReference>
<comment type="pathway">
    <text evidence="3">Protein modification; protein ubiquitination.</text>
</comment>
<keyword evidence="13" id="KW-0812">Transmembrane</keyword>
<dbReference type="EC" id="2.3.2.27" evidence="4"/>
<keyword evidence="7" id="KW-0479">Metal-binding</keyword>
<feature type="region of interest" description="Disordered" evidence="12">
    <location>
        <begin position="816"/>
        <end position="907"/>
    </location>
</feature>
<evidence type="ECO:0000313" key="15">
    <source>
        <dbReference type="Proteomes" id="UP001652641"/>
    </source>
</evidence>
<proteinExistence type="predicted"/>
<evidence type="ECO:0000256" key="3">
    <source>
        <dbReference type="ARBA" id="ARBA00004906"/>
    </source>
</evidence>
<evidence type="ECO:0000313" key="21">
    <source>
        <dbReference type="RefSeq" id="XP_072596703.1"/>
    </source>
</evidence>